<accession>A0ABS1J220</accession>
<feature type="transmembrane region" description="Helical" evidence="8">
    <location>
        <begin position="458"/>
        <end position="478"/>
    </location>
</feature>
<keyword evidence="7" id="KW-0808">Transferase</keyword>
<sequence length="523" mass="60340">MLFVSYGFIAFLIAFIICYYTVFKRFQWQFLLFAGLSFYFYAGKVYLIYMALVTAGVWFASLKIDDIYVNISKRNSEVKAEEKHRFTASGKGEKWLYFGLIFSLGTLIVVKYADFVIANINIVSNALTGGGGFKFLNLILPMGISFYTFKSIGYLVDVYRKKYRAEKNFFKFALYISFFPQLIQGPISRFDHISESLFTRHSYNHKDFIRGLYRLLWGYFKKMVIADRILPAVLTIVSDSETYNGVFALMGIMFYALQIYADFSGGIDITIAIAEMLGIKVEENFIRPYFSKNVKEYWRRWHITMGAWFRDYVFYPLSVSTFMLKLSKFSRKHLGKSIGKRVPVYISALMVWFLTGLWHGAGWNFVVWGLLNGLCILISDELKPVFAAFHKLIPIKQLPFRAYDAFSAIRTVFIMSSIRMLDCYGDVGVTFKAFFSIFWVNNWGKAVVTDLGITTADYLVLAVGVVILFVVSLASRTTDIRDRILAKDEIIWYPVLALLFVTILIFGVYGIGYDSSQFIYNRF</sequence>
<evidence type="ECO:0000313" key="9">
    <source>
        <dbReference type="EMBL" id="MBK5898060.1"/>
    </source>
</evidence>
<evidence type="ECO:0000313" key="10">
    <source>
        <dbReference type="Proteomes" id="UP000604730"/>
    </source>
</evidence>
<protein>
    <submittedName>
        <fullName evidence="9">MBOAT family protein</fullName>
    </submittedName>
</protein>
<evidence type="ECO:0000256" key="1">
    <source>
        <dbReference type="ARBA" id="ARBA00004651"/>
    </source>
</evidence>
<keyword evidence="5 8" id="KW-1133">Transmembrane helix</keyword>
<dbReference type="InterPro" id="IPR051085">
    <property type="entry name" value="MB_O-acyltransferase"/>
</dbReference>
<dbReference type="PANTHER" id="PTHR13285">
    <property type="entry name" value="ACYLTRANSFERASE"/>
    <property type="match status" value="1"/>
</dbReference>
<organism evidence="9 10">
    <name type="scientific">Catonella massiliensis</name>
    <dbReference type="NCBI Taxonomy" id="2799636"/>
    <lineage>
        <taxon>Bacteria</taxon>
        <taxon>Bacillati</taxon>
        <taxon>Bacillota</taxon>
        <taxon>Clostridia</taxon>
        <taxon>Lachnospirales</taxon>
        <taxon>Lachnospiraceae</taxon>
        <taxon>Catonella</taxon>
    </lineage>
</organism>
<dbReference type="Proteomes" id="UP000604730">
    <property type="component" value="Unassembled WGS sequence"/>
</dbReference>
<dbReference type="InterPro" id="IPR004299">
    <property type="entry name" value="MBOAT_fam"/>
</dbReference>
<keyword evidence="10" id="KW-1185">Reference proteome</keyword>
<feature type="transmembrane region" description="Helical" evidence="8">
    <location>
        <begin position="135"/>
        <end position="156"/>
    </location>
</feature>
<evidence type="ECO:0000256" key="4">
    <source>
        <dbReference type="ARBA" id="ARBA00022692"/>
    </source>
</evidence>
<comment type="similarity">
    <text evidence="2 7">Belongs to the membrane-bound acyltransferase family.</text>
</comment>
<evidence type="ECO:0000256" key="2">
    <source>
        <dbReference type="ARBA" id="ARBA00010323"/>
    </source>
</evidence>
<reference evidence="9 10" key="1">
    <citation type="submission" date="2021-01" db="EMBL/GenBank/DDBJ databases">
        <title>Isolation and description of Catonella massiliensis sp. nov., a novel Catonella species, isolated from a stable periodontitis subject.</title>
        <authorList>
            <person name="Antezack A."/>
            <person name="Boxberger M."/>
            <person name="La Scola B."/>
            <person name="Monnet-Corti V."/>
        </authorList>
    </citation>
    <scope>NUCLEOTIDE SEQUENCE [LARGE SCALE GENOMIC DNA]</scope>
    <source>
        <strain evidence="9 10">Marseille-Q4567</strain>
    </source>
</reference>
<feature type="transmembrane region" description="Helical" evidence="8">
    <location>
        <begin position="95"/>
        <end position="123"/>
    </location>
</feature>
<dbReference type="InterPro" id="IPR024194">
    <property type="entry name" value="Ac/AlaTfrase_AlgI/DltB"/>
</dbReference>
<keyword evidence="4 8" id="KW-0812">Transmembrane</keyword>
<feature type="transmembrane region" description="Helical" evidence="8">
    <location>
        <begin position="30"/>
        <end position="52"/>
    </location>
</feature>
<evidence type="ECO:0000256" key="6">
    <source>
        <dbReference type="ARBA" id="ARBA00023136"/>
    </source>
</evidence>
<gene>
    <name evidence="9" type="ORF">JJN12_09785</name>
</gene>
<dbReference type="EMBL" id="JAEPRJ010000001">
    <property type="protein sequence ID" value="MBK5898060.1"/>
    <property type="molecule type" value="Genomic_DNA"/>
</dbReference>
<evidence type="ECO:0000256" key="3">
    <source>
        <dbReference type="ARBA" id="ARBA00022475"/>
    </source>
</evidence>
<evidence type="ECO:0000256" key="8">
    <source>
        <dbReference type="SAM" id="Phobius"/>
    </source>
</evidence>
<comment type="subcellular location">
    <subcellularLocation>
        <location evidence="1">Cell membrane</location>
        <topology evidence="1">Multi-pass membrane protein</topology>
    </subcellularLocation>
</comment>
<evidence type="ECO:0000256" key="5">
    <source>
        <dbReference type="ARBA" id="ARBA00022989"/>
    </source>
</evidence>
<feature type="transmembrane region" description="Helical" evidence="8">
    <location>
        <begin position="342"/>
        <end position="359"/>
    </location>
</feature>
<evidence type="ECO:0000256" key="7">
    <source>
        <dbReference type="PIRNR" id="PIRNR016636"/>
    </source>
</evidence>
<dbReference type="PIRSF" id="PIRSF016636">
    <property type="entry name" value="AlgI_DltB"/>
    <property type="match status" value="1"/>
</dbReference>
<comment type="caution">
    <text evidence="9">The sequence shown here is derived from an EMBL/GenBank/DDBJ whole genome shotgun (WGS) entry which is preliminary data.</text>
</comment>
<dbReference type="Pfam" id="PF03062">
    <property type="entry name" value="MBOAT"/>
    <property type="match status" value="1"/>
</dbReference>
<dbReference type="RefSeq" id="WP_208429503.1">
    <property type="nucleotide sequence ID" value="NZ_JAEPRJ010000001.1"/>
</dbReference>
<proteinExistence type="inferred from homology"/>
<name>A0ABS1J220_9FIRM</name>
<feature type="transmembrane region" description="Helical" evidence="8">
    <location>
        <begin position="490"/>
        <end position="513"/>
    </location>
</feature>
<keyword evidence="7" id="KW-0012">Acyltransferase</keyword>
<keyword evidence="6 7" id="KW-0472">Membrane</keyword>
<dbReference type="InterPro" id="IPR028362">
    <property type="entry name" value="AlgI"/>
</dbReference>
<feature type="transmembrane region" description="Helical" evidence="8">
    <location>
        <begin position="6"/>
        <end position="23"/>
    </location>
</feature>
<keyword evidence="3 7" id="KW-1003">Cell membrane</keyword>
<dbReference type="PANTHER" id="PTHR13285:SF18">
    <property type="entry name" value="PROTEIN-CYSTEINE N-PALMITOYLTRANSFERASE RASP"/>
    <property type="match status" value="1"/>
</dbReference>
<dbReference type="PIRSF" id="PIRSF500217">
    <property type="entry name" value="AlgI"/>
    <property type="match status" value="1"/>
</dbReference>